<dbReference type="EMBL" id="JAKGBZ010000062">
    <property type="protein sequence ID" value="MCF3948589.1"/>
    <property type="molecule type" value="Genomic_DNA"/>
</dbReference>
<accession>A0ABS9E0P2</accession>
<feature type="chain" id="PRO_5045915518" evidence="1">
    <location>
        <begin position="36"/>
        <end position="207"/>
    </location>
</feature>
<gene>
    <name evidence="3" type="ORF">L2A60_18155</name>
</gene>
<keyword evidence="1" id="KW-0732">Signal</keyword>
<reference evidence="3 4" key="1">
    <citation type="submission" date="2022-01" db="EMBL/GenBank/DDBJ databases">
        <authorList>
            <person name="Won M."/>
            <person name="Kim S.-J."/>
            <person name="Kwon S.-W."/>
        </authorList>
    </citation>
    <scope>NUCLEOTIDE SEQUENCE [LARGE SCALE GENOMIC DNA]</scope>
    <source>
        <strain evidence="3 4">KCTC 23505</strain>
    </source>
</reference>
<organism evidence="3 4">
    <name type="scientific">Acidiphilium iwatense</name>
    <dbReference type="NCBI Taxonomy" id="768198"/>
    <lineage>
        <taxon>Bacteria</taxon>
        <taxon>Pseudomonadati</taxon>
        <taxon>Pseudomonadota</taxon>
        <taxon>Alphaproteobacteria</taxon>
        <taxon>Acetobacterales</taxon>
        <taxon>Acidocellaceae</taxon>
        <taxon>Acidiphilium</taxon>
    </lineage>
</organism>
<dbReference type="Gene3D" id="3.50.70.20">
    <property type="entry name" value="Cytochrome P460"/>
    <property type="match status" value="1"/>
</dbReference>
<dbReference type="Proteomes" id="UP001521209">
    <property type="component" value="Unassembled WGS sequence"/>
</dbReference>
<evidence type="ECO:0000259" key="2">
    <source>
        <dbReference type="Pfam" id="PF16694"/>
    </source>
</evidence>
<feature type="signal peptide" evidence="1">
    <location>
        <begin position="1"/>
        <end position="35"/>
    </location>
</feature>
<proteinExistence type="predicted"/>
<dbReference type="InterPro" id="IPR032033">
    <property type="entry name" value="Cytochrome_P460"/>
</dbReference>
<evidence type="ECO:0000313" key="4">
    <source>
        <dbReference type="Proteomes" id="UP001521209"/>
    </source>
</evidence>
<name>A0ABS9E0P2_9PROT</name>
<dbReference type="Pfam" id="PF16694">
    <property type="entry name" value="Cytochrome_P460"/>
    <property type="match status" value="1"/>
</dbReference>
<evidence type="ECO:0000256" key="1">
    <source>
        <dbReference type="SAM" id="SignalP"/>
    </source>
</evidence>
<dbReference type="InterPro" id="IPR038142">
    <property type="entry name" value="Cytochrome_P460_sp"/>
</dbReference>
<comment type="caution">
    <text evidence="3">The sequence shown here is derived from an EMBL/GenBank/DDBJ whole genome shotgun (WGS) entry which is preliminary data.</text>
</comment>
<feature type="domain" description="Cytochrome P460" evidence="2">
    <location>
        <begin position="85"/>
        <end position="168"/>
    </location>
</feature>
<protein>
    <submittedName>
        <fullName evidence="3">Cytochrome P460 family protein</fullName>
    </submittedName>
</protein>
<dbReference type="RefSeq" id="WP_235705886.1">
    <property type="nucleotide sequence ID" value="NZ_JAKGBZ010000062.1"/>
</dbReference>
<dbReference type="CDD" id="cd20716">
    <property type="entry name" value="cyt_P460_fam"/>
    <property type="match status" value="1"/>
</dbReference>
<keyword evidence="4" id="KW-1185">Reference proteome</keyword>
<evidence type="ECO:0000313" key="3">
    <source>
        <dbReference type="EMBL" id="MCF3948589.1"/>
    </source>
</evidence>
<sequence>MRRTPVFLLSALSSGIIVIGFAASAAANNAPPAHATPPSPAKLWQQISALEKSKPIMPFSHAFQPGSRTVDVFTTDLSNQAASAAITAARSVQGVTRYPNGSLLIKNNYNAKHKLTGVTAMLKLSGYDAANRNWVMAAYSPTGKSVAFGKVASCDACHAMVTKSDFVFAPPPDQLLPASVWKAFFPKQAMSPTYVALLAKYPGSIVK</sequence>